<comment type="similarity">
    <text evidence="2">Belongs to the peroxisomal membrane protein PXMP2/4 family.</text>
</comment>
<evidence type="ECO:0000256" key="2">
    <source>
        <dbReference type="ARBA" id="ARBA00006824"/>
    </source>
</evidence>
<evidence type="ECO:0000256" key="5">
    <source>
        <dbReference type="ARBA" id="ARBA00023136"/>
    </source>
</evidence>
<dbReference type="OrthoDB" id="10253709at2759"/>
<feature type="repeat" description="Solcar" evidence="6">
    <location>
        <begin position="169"/>
        <end position="253"/>
    </location>
</feature>
<evidence type="ECO:0000256" key="3">
    <source>
        <dbReference type="ARBA" id="ARBA00022692"/>
    </source>
</evidence>
<name>A0A401G7T5_9APHY</name>
<dbReference type="FunFam" id="1.50.40.10:FF:000078">
    <property type="entry name" value="Mitochondrial DNA replication protein YHM2"/>
    <property type="match status" value="1"/>
</dbReference>
<organism evidence="9 10">
    <name type="scientific">Sparassis crispa</name>
    <dbReference type="NCBI Taxonomy" id="139825"/>
    <lineage>
        <taxon>Eukaryota</taxon>
        <taxon>Fungi</taxon>
        <taxon>Dikarya</taxon>
        <taxon>Basidiomycota</taxon>
        <taxon>Agaricomycotina</taxon>
        <taxon>Agaricomycetes</taxon>
        <taxon>Polyporales</taxon>
        <taxon>Sparassidaceae</taxon>
        <taxon>Sparassis</taxon>
    </lineage>
</organism>
<sequence>MAANRSQSMFQALQTIWSRGKVSGFYQGLIPWAWIEASTKGAVLLFTASEIESATVGVGVNPAVAGLLGGMGGGIAQAYATMGFCTCMKTAEITRHKQASTGIKPPSTWAVFADIYRREGIRGINKGVNAVAVRQCTNWGSRMGFARLAESWIRQARGKSEKDKLSALEKIFSSTVGGALATWNQPIEVVRVEMQSMTKSPNRPEKVTILSTLKYVYRENGLKGLYRGVTPRIGLGIWQTICMVSFADYVKAWYALLLLLSTGCANALAQDGFMLSAMVYIAILQVCTRPVSPCEPTIPLLPPLSRSGETFYASIQRGHDGSTDIRWIIARGKRDHALLFLKAPTLIYTLSNAPGESTAMSSPVTKMNPLLSAYLRSLATHPVRTKAVTTAVLQFLQEVLASHLAGEPAARVAKDAPFLVHVLARANVDARALKMALYGFCVSAPLGHLLVGASQRAFAGRTGLLAKLGQVLAANLVVAPIQIFVFLTCSAVINGATTVDEVARTVRAGFMRVLRVTWMTLPLTVVVAQRFIPPELWVPFMNTVQFFTGTYFNTKLKKIRMEAEAKAKKDREEKGDSQ</sequence>
<evidence type="ECO:0000256" key="6">
    <source>
        <dbReference type="PROSITE-ProRule" id="PRU00282"/>
    </source>
</evidence>
<dbReference type="GeneID" id="38775157"/>
<keyword evidence="7" id="KW-0813">Transport</keyword>
<comment type="subcellular location">
    <subcellularLocation>
        <location evidence="1">Membrane</location>
        <topology evidence="1">Multi-pass membrane protein</topology>
    </subcellularLocation>
</comment>
<dbReference type="EMBL" id="BFAD01000001">
    <property type="protein sequence ID" value="GBE78240.1"/>
    <property type="molecule type" value="Genomic_DNA"/>
</dbReference>
<feature type="transmembrane region" description="Helical" evidence="8">
    <location>
        <begin position="473"/>
        <end position="493"/>
    </location>
</feature>
<evidence type="ECO:0000256" key="4">
    <source>
        <dbReference type="ARBA" id="ARBA00022989"/>
    </source>
</evidence>
<dbReference type="Gene3D" id="1.50.40.10">
    <property type="entry name" value="Mitochondrial carrier domain"/>
    <property type="match status" value="1"/>
</dbReference>
<accession>A0A401G7T5</accession>
<reference evidence="9 10" key="1">
    <citation type="journal article" date="2018" name="Sci. Rep.">
        <title>Genome sequence of the cauliflower mushroom Sparassis crispa (Hanabiratake) and its association with beneficial usage.</title>
        <authorList>
            <person name="Kiyama R."/>
            <person name="Furutani Y."/>
            <person name="Kawaguchi K."/>
            <person name="Nakanishi T."/>
        </authorList>
    </citation>
    <scope>NUCLEOTIDE SEQUENCE [LARGE SCALE GENOMIC DNA]</scope>
</reference>
<dbReference type="InterPro" id="IPR053017">
    <property type="entry name" value="Mito_Cit/Oxoglu_Carrier"/>
</dbReference>
<proteinExistence type="inferred from homology"/>
<dbReference type="RefSeq" id="XP_027609153.1">
    <property type="nucleotide sequence ID" value="XM_027753352.1"/>
</dbReference>
<dbReference type="GO" id="GO:0016020">
    <property type="term" value="C:membrane"/>
    <property type="evidence" value="ECO:0007669"/>
    <property type="project" value="UniProtKB-SubCell"/>
</dbReference>
<keyword evidence="5 6" id="KW-0472">Membrane</keyword>
<dbReference type="PANTHER" id="PTHR46982:SF1">
    <property type="entry name" value="CITRATE_OXOGLUTARATE CARRIER PROTEIN"/>
    <property type="match status" value="1"/>
</dbReference>
<dbReference type="InterPro" id="IPR023395">
    <property type="entry name" value="MCP_dom_sf"/>
</dbReference>
<dbReference type="Pfam" id="PF00153">
    <property type="entry name" value="Mito_carr"/>
    <property type="match status" value="2"/>
</dbReference>
<dbReference type="PROSITE" id="PS50920">
    <property type="entry name" value="SOLCAR"/>
    <property type="match status" value="1"/>
</dbReference>
<gene>
    <name evidence="9" type="ORF">SCP_0111230</name>
</gene>
<dbReference type="GO" id="GO:0006843">
    <property type="term" value="P:mitochondrial citrate transmembrane transport"/>
    <property type="evidence" value="ECO:0007669"/>
    <property type="project" value="TreeGrafter"/>
</dbReference>
<dbReference type="SUPFAM" id="SSF103506">
    <property type="entry name" value="Mitochondrial carrier"/>
    <property type="match status" value="1"/>
</dbReference>
<dbReference type="Pfam" id="PF04117">
    <property type="entry name" value="Mpv17_PMP22"/>
    <property type="match status" value="1"/>
</dbReference>
<dbReference type="GO" id="GO:0015742">
    <property type="term" value="P:alpha-ketoglutarate transport"/>
    <property type="evidence" value="ECO:0007669"/>
    <property type="project" value="TreeGrafter"/>
</dbReference>
<dbReference type="InterPro" id="IPR007248">
    <property type="entry name" value="Mpv17_PMP22"/>
</dbReference>
<comment type="caution">
    <text evidence="9">The sequence shown here is derived from an EMBL/GenBank/DDBJ whole genome shotgun (WGS) entry which is preliminary data.</text>
</comment>
<protein>
    <recommendedName>
        <fullName evidence="11">Mitochondrial carrier</fullName>
    </recommendedName>
</protein>
<evidence type="ECO:0000256" key="1">
    <source>
        <dbReference type="ARBA" id="ARBA00004141"/>
    </source>
</evidence>
<evidence type="ECO:0000313" key="10">
    <source>
        <dbReference type="Proteomes" id="UP000287166"/>
    </source>
</evidence>
<dbReference type="GO" id="GO:0005371">
    <property type="term" value="F:tricarboxylate secondary active transmembrane transporter activity"/>
    <property type="evidence" value="ECO:0007669"/>
    <property type="project" value="TreeGrafter"/>
</dbReference>
<evidence type="ECO:0000256" key="7">
    <source>
        <dbReference type="RuleBase" id="RU000488"/>
    </source>
</evidence>
<keyword evidence="10" id="KW-1185">Reference proteome</keyword>
<evidence type="ECO:0000256" key="8">
    <source>
        <dbReference type="SAM" id="Phobius"/>
    </source>
</evidence>
<evidence type="ECO:0000313" key="9">
    <source>
        <dbReference type="EMBL" id="GBE78240.1"/>
    </source>
</evidence>
<dbReference type="GO" id="GO:0005739">
    <property type="term" value="C:mitochondrion"/>
    <property type="evidence" value="ECO:0007669"/>
    <property type="project" value="TreeGrafter"/>
</dbReference>
<keyword evidence="3 6" id="KW-0812">Transmembrane</keyword>
<dbReference type="Proteomes" id="UP000287166">
    <property type="component" value="Unassembled WGS sequence"/>
</dbReference>
<dbReference type="STRING" id="139825.A0A401G7T5"/>
<dbReference type="PANTHER" id="PTHR46982">
    <property type="entry name" value="CITRATE/OXOGLUTARATE CARRIER PROTEIN"/>
    <property type="match status" value="1"/>
</dbReference>
<feature type="transmembrane region" description="Helical" evidence="8">
    <location>
        <begin position="513"/>
        <end position="532"/>
    </location>
</feature>
<evidence type="ECO:0008006" key="11">
    <source>
        <dbReference type="Google" id="ProtNLM"/>
    </source>
</evidence>
<comment type="similarity">
    <text evidence="7">Belongs to the mitochondrial carrier (TC 2.A.29) family.</text>
</comment>
<dbReference type="AlphaFoldDB" id="A0A401G7T5"/>
<dbReference type="InterPro" id="IPR018108">
    <property type="entry name" value="MCP_transmembrane"/>
</dbReference>
<dbReference type="InParanoid" id="A0A401G7T5"/>
<keyword evidence="4 8" id="KW-1133">Transmembrane helix</keyword>